<dbReference type="EC" id="5.3.1.1" evidence="2"/>
<dbReference type="SUPFAM" id="SSF51351">
    <property type="entry name" value="Triosephosphate isomerase (TIM)"/>
    <property type="match status" value="1"/>
</dbReference>
<evidence type="ECO:0000313" key="2">
    <source>
        <dbReference type="EMBL" id="RIP23344.1"/>
    </source>
</evidence>
<reference evidence="2 3" key="1">
    <citation type="journal article" date="2016" name="Front. Microbiol.">
        <title>Comprehensive Phylogenetic Analysis of Bovine Non-aureus Staphylococci Species Based on Whole-Genome Sequencing.</title>
        <authorList>
            <person name="Naushad S."/>
            <person name="Barkema H.W."/>
            <person name="Luby C."/>
            <person name="Condas L.A."/>
            <person name="Nobrega D.B."/>
            <person name="Carson D.A."/>
            <person name="De Buck J."/>
        </authorList>
    </citation>
    <scope>NUCLEOTIDE SEQUENCE [LARGE SCALE GENOMIC DNA]</scope>
    <source>
        <strain evidence="2 3">SNUC 4781</strain>
    </source>
</reference>
<dbReference type="Pfam" id="PF00121">
    <property type="entry name" value="TIM"/>
    <property type="match status" value="1"/>
</dbReference>
<accession>A0A3A0UPZ1</accession>
<dbReference type="AlphaFoldDB" id="A0A3A0UPZ1"/>
<keyword evidence="1 2" id="KW-0413">Isomerase</keyword>
<dbReference type="EMBL" id="QYJN01000282">
    <property type="protein sequence ID" value="RIP23344.1"/>
    <property type="molecule type" value="Genomic_DNA"/>
</dbReference>
<proteinExistence type="predicted"/>
<dbReference type="GO" id="GO:0004807">
    <property type="term" value="F:triose-phosphate isomerase activity"/>
    <property type="evidence" value="ECO:0007669"/>
    <property type="project" value="UniProtKB-EC"/>
</dbReference>
<sequence length="63" mass="6949">MRKPIIAGNWKMNKTVKEAKDFINELPTLPDTKEVESVICAPTIQLDALVTLVNDGKAQGLQI</sequence>
<evidence type="ECO:0000256" key="1">
    <source>
        <dbReference type="ARBA" id="ARBA00023235"/>
    </source>
</evidence>
<dbReference type="Gene3D" id="3.20.20.70">
    <property type="entry name" value="Aldolase class I"/>
    <property type="match status" value="1"/>
</dbReference>
<dbReference type="InterPro" id="IPR013785">
    <property type="entry name" value="Aldolase_TIM"/>
</dbReference>
<dbReference type="InterPro" id="IPR000652">
    <property type="entry name" value="Triosephosphate_isomerase"/>
</dbReference>
<dbReference type="RefSeq" id="WP_182580211.1">
    <property type="nucleotide sequence ID" value="NZ_QYJN01000282.1"/>
</dbReference>
<comment type="caution">
    <text evidence="2">The sequence shown here is derived from an EMBL/GenBank/DDBJ whole genome shotgun (WGS) entry which is preliminary data.</text>
</comment>
<gene>
    <name evidence="2" type="primary">tpiA</name>
    <name evidence="2" type="ORF">BUZ14_15345</name>
</gene>
<dbReference type="Proteomes" id="UP000265541">
    <property type="component" value="Unassembled WGS sequence"/>
</dbReference>
<feature type="non-terminal residue" evidence="2">
    <location>
        <position position="63"/>
    </location>
</feature>
<evidence type="ECO:0000313" key="3">
    <source>
        <dbReference type="Proteomes" id="UP000265541"/>
    </source>
</evidence>
<dbReference type="InterPro" id="IPR035990">
    <property type="entry name" value="TIM_sf"/>
</dbReference>
<dbReference type="PROSITE" id="PS51440">
    <property type="entry name" value="TIM_2"/>
    <property type="match status" value="1"/>
</dbReference>
<protein>
    <submittedName>
        <fullName evidence="2">Triose-phosphate isomerase</fullName>
        <ecNumber evidence="2">5.3.1.1</ecNumber>
    </submittedName>
</protein>
<name>A0A3A0UPZ1_STAGA</name>
<organism evidence="2 3">
    <name type="scientific">Staphylococcus gallinarum</name>
    <dbReference type="NCBI Taxonomy" id="1293"/>
    <lineage>
        <taxon>Bacteria</taxon>
        <taxon>Bacillati</taxon>
        <taxon>Bacillota</taxon>
        <taxon>Bacilli</taxon>
        <taxon>Bacillales</taxon>
        <taxon>Staphylococcaceae</taxon>
        <taxon>Staphylococcus</taxon>
    </lineage>
</organism>